<evidence type="ECO:0000313" key="1">
    <source>
        <dbReference type="EMBL" id="ETN19103.1"/>
    </source>
</evidence>
<reference evidence="1 2" key="2">
    <citation type="submission" date="2013-11" db="EMBL/GenBank/DDBJ databases">
        <title>The Genome Sequence of Phytophthora parasitica INRA-310.</title>
        <authorList>
            <consortium name="The Broad Institute Genomics Platform"/>
            <person name="Russ C."/>
            <person name="Tyler B."/>
            <person name="Panabieres F."/>
            <person name="Shan W."/>
            <person name="Tripathy S."/>
            <person name="Grunwald N."/>
            <person name="Machado M."/>
            <person name="Johnson C.S."/>
            <person name="Arredondo F."/>
            <person name="Hong C."/>
            <person name="Coffey M."/>
            <person name="Young S.K."/>
            <person name="Zeng Q."/>
            <person name="Gargeya S."/>
            <person name="Fitzgerald M."/>
            <person name="Abouelleil A."/>
            <person name="Alvarado L."/>
            <person name="Chapman S.B."/>
            <person name="Gainer-Dewar J."/>
            <person name="Goldberg J."/>
            <person name="Griggs A."/>
            <person name="Gujja S."/>
            <person name="Hansen M."/>
            <person name="Howarth C."/>
            <person name="Imamovic A."/>
            <person name="Ireland A."/>
            <person name="Larimer J."/>
            <person name="McCowan C."/>
            <person name="Murphy C."/>
            <person name="Pearson M."/>
            <person name="Poon T.W."/>
            <person name="Priest M."/>
            <person name="Roberts A."/>
            <person name="Saif S."/>
            <person name="Shea T."/>
            <person name="Sykes S."/>
            <person name="Wortman J."/>
            <person name="Nusbaum C."/>
            <person name="Birren B."/>
        </authorList>
    </citation>
    <scope>NUCLEOTIDE SEQUENCE [LARGE SCALE GENOMIC DNA]</scope>
    <source>
        <strain evidence="1 2">INRA-310</strain>
    </source>
</reference>
<dbReference type="AlphaFoldDB" id="W2R178"/>
<reference evidence="2" key="1">
    <citation type="submission" date="2011-12" db="EMBL/GenBank/DDBJ databases">
        <authorList>
            <consortium name="The Broad Institute Genome Sequencing Platform"/>
            <person name="Russ C."/>
            <person name="Tyler B."/>
            <person name="Panabieres F."/>
            <person name="Shan W."/>
            <person name="Tripathy S."/>
            <person name="Grunwald N."/>
            <person name="Machado M."/>
            <person name="Young S.K."/>
            <person name="Zeng Q."/>
            <person name="Gargeya S."/>
            <person name="Fitzgerald M."/>
            <person name="Haas B."/>
            <person name="Abouelleil A."/>
            <person name="Alvarado L."/>
            <person name="Arachchi H.M."/>
            <person name="Berlin A."/>
            <person name="Chapman S.B."/>
            <person name="Gearin G."/>
            <person name="Goldberg J."/>
            <person name="Griggs A."/>
            <person name="Gujja S."/>
            <person name="Hansen M."/>
            <person name="Heiman D."/>
            <person name="Howarth C."/>
            <person name="Larimer J."/>
            <person name="Lui A."/>
            <person name="MacDonald P.J.P."/>
            <person name="McCowen C."/>
            <person name="Montmayeur A."/>
            <person name="Murphy C."/>
            <person name="Neiman D."/>
            <person name="Pearson M."/>
            <person name="Priest M."/>
            <person name="Roberts A."/>
            <person name="Saif S."/>
            <person name="Shea T."/>
            <person name="Sisk P."/>
            <person name="Stolte C."/>
            <person name="Sykes S."/>
            <person name="Wortman J."/>
            <person name="Nusbaum C."/>
            <person name="Birren B."/>
        </authorList>
    </citation>
    <scope>NUCLEOTIDE SEQUENCE [LARGE SCALE GENOMIC DNA]</scope>
    <source>
        <strain evidence="2">INRA-310</strain>
    </source>
</reference>
<protein>
    <submittedName>
        <fullName evidence="1">Uncharacterized protein</fullName>
    </submittedName>
</protein>
<proteinExistence type="predicted"/>
<dbReference type="VEuPathDB" id="FungiDB:PPTG_21409"/>
<organism evidence="1 2">
    <name type="scientific">Phytophthora nicotianae (strain INRA-310)</name>
    <name type="common">Phytophthora parasitica</name>
    <dbReference type="NCBI Taxonomy" id="761204"/>
    <lineage>
        <taxon>Eukaryota</taxon>
        <taxon>Sar</taxon>
        <taxon>Stramenopiles</taxon>
        <taxon>Oomycota</taxon>
        <taxon>Peronosporomycetes</taxon>
        <taxon>Peronosporales</taxon>
        <taxon>Peronosporaceae</taxon>
        <taxon>Phytophthora</taxon>
    </lineage>
</organism>
<evidence type="ECO:0000313" key="2">
    <source>
        <dbReference type="Proteomes" id="UP000018817"/>
    </source>
</evidence>
<sequence length="40" mass="4474">MTKTRSTTNVPEDNCRDTMPIFTPVLSPRLSSTSHVLLVK</sequence>
<accession>W2R178</accession>
<dbReference type="Proteomes" id="UP000018817">
    <property type="component" value="Unassembled WGS sequence"/>
</dbReference>
<gene>
    <name evidence="1" type="ORF">PPTG_21409</name>
</gene>
<name>W2R178_PHYN3</name>
<dbReference type="RefSeq" id="XP_008895667.1">
    <property type="nucleotide sequence ID" value="XM_008897419.1"/>
</dbReference>
<dbReference type="GeneID" id="20190008"/>
<dbReference type="EMBL" id="KI669565">
    <property type="protein sequence ID" value="ETN19103.1"/>
    <property type="molecule type" value="Genomic_DNA"/>
</dbReference>